<dbReference type="Proteomes" id="UP000306855">
    <property type="component" value="Unassembled WGS sequence"/>
</dbReference>
<keyword evidence="1" id="KW-0472">Membrane</keyword>
<accession>A0A4S2EIU9</accession>
<evidence type="ECO:0000256" key="1">
    <source>
        <dbReference type="SAM" id="Phobius"/>
    </source>
</evidence>
<sequence>MLNWISDNGNLVSTIIFGVASIVFGVVSIRFSSKSAELQRVANELAAQSKKLSAISNSISEISAPLIAQFSDFSIYNIRYCGAPMQRKNMVKDRYYQINLELSGCLQVNHGEIDTIYIANVFSDDVELTNIIKDKNIYNNDGMSVTLNHLDINLKDLSSDKEITQIDFYIAIVDKTMKISIFAVILKVESYIQKGKPEKINENTLRYTTSFKMPESLNDTNVSKKIDEFILIEDKYLVATNYIEFCSIKGSKYKELDSIDNIEYLKKISKIRKFISTNFK</sequence>
<comment type="caution">
    <text evidence="2">The sequence shown here is derived from an EMBL/GenBank/DDBJ whole genome shotgun (WGS) entry which is preliminary data.</text>
</comment>
<dbReference type="RefSeq" id="WP_135942289.1">
    <property type="nucleotide sequence ID" value="NZ_SRYK01000045.1"/>
</dbReference>
<dbReference type="EMBL" id="SRYK01000045">
    <property type="protein sequence ID" value="TGY54353.1"/>
    <property type="molecule type" value="Genomic_DNA"/>
</dbReference>
<evidence type="ECO:0000313" key="3">
    <source>
        <dbReference type="Proteomes" id="UP000306855"/>
    </source>
</evidence>
<proteinExistence type="predicted"/>
<gene>
    <name evidence="2" type="ORF">E5340_08235</name>
</gene>
<keyword evidence="1" id="KW-0812">Transmembrane</keyword>
<organism evidence="2 3">
    <name type="scientific">Ligilactobacillus murinus</name>
    <dbReference type="NCBI Taxonomy" id="1622"/>
    <lineage>
        <taxon>Bacteria</taxon>
        <taxon>Bacillati</taxon>
        <taxon>Bacillota</taxon>
        <taxon>Bacilli</taxon>
        <taxon>Lactobacillales</taxon>
        <taxon>Lactobacillaceae</taxon>
        <taxon>Ligilactobacillus</taxon>
    </lineage>
</organism>
<reference evidence="2 3" key="1">
    <citation type="submission" date="2019-04" db="EMBL/GenBank/DDBJ databases">
        <title>Microbes associate with the intestines of laboratory mice.</title>
        <authorList>
            <person name="Navarre W."/>
            <person name="Wong E."/>
            <person name="Huang K."/>
            <person name="Tropini C."/>
            <person name="Ng K."/>
            <person name="Yu B."/>
        </authorList>
    </citation>
    <scope>NUCLEOTIDE SEQUENCE [LARGE SCALE GENOMIC DNA]</scope>
    <source>
        <strain evidence="2 3">NM26_J9</strain>
    </source>
</reference>
<feature type="transmembrane region" description="Helical" evidence="1">
    <location>
        <begin position="12"/>
        <end position="31"/>
    </location>
</feature>
<evidence type="ECO:0000313" key="2">
    <source>
        <dbReference type="EMBL" id="TGY54353.1"/>
    </source>
</evidence>
<name>A0A4S2EIU9_9LACO</name>
<dbReference type="AlphaFoldDB" id="A0A4S2EIU9"/>
<protein>
    <submittedName>
        <fullName evidence="2">Uncharacterized protein</fullName>
    </submittedName>
</protein>
<keyword evidence="1" id="KW-1133">Transmembrane helix</keyword>